<comment type="caution">
    <text evidence="2">The sequence shown here is derived from an EMBL/GenBank/DDBJ whole genome shotgun (WGS) entry which is preliminary data.</text>
</comment>
<dbReference type="GO" id="GO:0006281">
    <property type="term" value="P:DNA repair"/>
    <property type="evidence" value="ECO:0007669"/>
    <property type="project" value="TreeGrafter"/>
</dbReference>
<dbReference type="SUPFAM" id="SSF55979">
    <property type="entry name" value="DNA clamp"/>
    <property type="match status" value="1"/>
</dbReference>
<dbReference type="InterPro" id="IPR007268">
    <property type="entry name" value="Rad9/Ddc1"/>
</dbReference>
<dbReference type="InterPro" id="IPR046938">
    <property type="entry name" value="DNA_clamp_sf"/>
</dbReference>
<dbReference type="PANTHER" id="PTHR15237:SF0">
    <property type="entry name" value="CELL CYCLE CHECKPOINT CONTROL PROTEIN"/>
    <property type="match status" value="1"/>
</dbReference>
<evidence type="ECO:0000313" key="2">
    <source>
        <dbReference type="EMBL" id="KAJ8906698.1"/>
    </source>
</evidence>
<dbReference type="GO" id="GO:0000076">
    <property type="term" value="P:DNA replication checkpoint signaling"/>
    <property type="evidence" value="ECO:0007669"/>
    <property type="project" value="TreeGrafter"/>
</dbReference>
<proteinExistence type="predicted"/>
<accession>A0AAV8UZX0</accession>
<organism evidence="2 3">
    <name type="scientific">Rhodosorus marinus</name>
    <dbReference type="NCBI Taxonomy" id="101924"/>
    <lineage>
        <taxon>Eukaryota</taxon>
        <taxon>Rhodophyta</taxon>
        <taxon>Stylonematophyceae</taxon>
        <taxon>Stylonematales</taxon>
        <taxon>Stylonemataceae</taxon>
        <taxon>Rhodosorus</taxon>
    </lineage>
</organism>
<protein>
    <recommendedName>
        <fullName evidence="4">Cell cycle checkpoint control protein RAD9A</fullName>
    </recommendedName>
</protein>
<feature type="compositionally biased region" description="Basic and acidic residues" evidence="1">
    <location>
        <begin position="356"/>
        <end position="370"/>
    </location>
</feature>
<gene>
    <name evidence="2" type="ORF">NDN08_003187</name>
</gene>
<dbReference type="Proteomes" id="UP001157974">
    <property type="component" value="Unassembled WGS sequence"/>
</dbReference>
<evidence type="ECO:0000256" key="1">
    <source>
        <dbReference type="SAM" id="MobiDB-lite"/>
    </source>
</evidence>
<dbReference type="PANTHER" id="PTHR15237">
    <property type="entry name" value="DNA REPAIR PROTEIN RAD9"/>
    <property type="match status" value="1"/>
</dbReference>
<evidence type="ECO:0008006" key="4">
    <source>
        <dbReference type="Google" id="ProtNLM"/>
    </source>
</evidence>
<feature type="compositionally biased region" description="Acidic residues" evidence="1">
    <location>
        <begin position="371"/>
        <end position="380"/>
    </location>
</feature>
<sequence>MGRPVGVEASERAFTSVLTGLAPLRAFFRVVWCGSKIGESLSFTASEEQLVVRSINATRSVASEFCFSKLFFDDYVLADSRGSKVATSIAAAKFLLPAVKNPGLVKQLTFSLLVKDQVLLIELLLKSDILKRFHIPAEDSEILRAVYNTDRCTCNASVRPRFLSDILSNFHGKLEEIKFACSSSQFRVLSFVEDEDENTMNVLLRTEIAVDVKEFEEYFFPKAGVVELTFSFKAFRAILELAEGFDVPLRIFFDKGGLPIVFIISYPGTVNQSFEAQFILATRQHITDSAGSSRTDLQSTAESGRKQNSLAEKASASTAPESSTRRGNTSIASFLTRGDNDDGSWNRAANSNETPAHAEKSGIDESRGDRGDDEDDDEFVEGTPPPE</sequence>
<evidence type="ECO:0000313" key="3">
    <source>
        <dbReference type="Proteomes" id="UP001157974"/>
    </source>
</evidence>
<feature type="compositionally biased region" description="Polar residues" evidence="1">
    <location>
        <begin position="289"/>
        <end position="333"/>
    </location>
</feature>
<feature type="region of interest" description="Disordered" evidence="1">
    <location>
        <begin position="289"/>
        <end position="387"/>
    </location>
</feature>
<keyword evidence="3" id="KW-1185">Reference proteome</keyword>
<reference evidence="2 3" key="1">
    <citation type="journal article" date="2023" name="Nat. Commun.">
        <title>Origin of minicircular mitochondrial genomes in red algae.</title>
        <authorList>
            <person name="Lee Y."/>
            <person name="Cho C.H."/>
            <person name="Lee Y.M."/>
            <person name="Park S.I."/>
            <person name="Yang J.H."/>
            <person name="West J.A."/>
            <person name="Bhattacharya D."/>
            <person name="Yoon H.S."/>
        </authorList>
    </citation>
    <scope>NUCLEOTIDE SEQUENCE [LARGE SCALE GENOMIC DNA]</scope>
    <source>
        <strain evidence="2 3">CCMP1338</strain>
        <tissue evidence="2">Whole cell</tissue>
    </source>
</reference>
<dbReference type="EMBL" id="JAMWBK010000003">
    <property type="protein sequence ID" value="KAJ8906698.1"/>
    <property type="molecule type" value="Genomic_DNA"/>
</dbReference>
<dbReference type="GO" id="GO:0071479">
    <property type="term" value="P:cellular response to ionizing radiation"/>
    <property type="evidence" value="ECO:0007669"/>
    <property type="project" value="TreeGrafter"/>
</dbReference>
<dbReference type="Gene3D" id="3.70.10.10">
    <property type="match status" value="1"/>
</dbReference>
<dbReference type="AlphaFoldDB" id="A0AAV8UZX0"/>
<name>A0AAV8UZX0_9RHOD</name>
<dbReference type="Pfam" id="PF04139">
    <property type="entry name" value="Rad9"/>
    <property type="match status" value="1"/>
</dbReference>
<dbReference type="GO" id="GO:0030896">
    <property type="term" value="C:checkpoint clamp complex"/>
    <property type="evidence" value="ECO:0007669"/>
    <property type="project" value="InterPro"/>
</dbReference>
<dbReference type="GO" id="GO:0031573">
    <property type="term" value="P:mitotic intra-S DNA damage checkpoint signaling"/>
    <property type="evidence" value="ECO:0007669"/>
    <property type="project" value="TreeGrafter"/>
</dbReference>